<keyword evidence="2" id="KW-1185">Reference proteome</keyword>
<sequence length="131" mass="14600">MNASTLHKTATDCAEELPGAQLEHPFGPDWEVYKARGKVFMLMTEVPGRPVVILKADPGEAHALREQYSHITPGYHMNKNHWITLESGEGVDKELVRELVADSYRLVVARLPKAQQPVDPHTYGTGTRAAR</sequence>
<dbReference type="Gene3D" id="3.90.1150.30">
    <property type="match status" value="1"/>
</dbReference>
<dbReference type="PANTHER" id="PTHR35145">
    <property type="entry name" value="CYTOPLASMIC PROTEIN-RELATED"/>
    <property type="match status" value="1"/>
</dbReference>
<dbReference type="STRING" id="1963.AQJ27_43945"/>
<proteinExistence type="predicted"/>
<comment type="caution">
    <text evidence="1">The sequence shown here is derived from an EMBL/GenBank/DDBJ whole genome shotgun (WGS) entry which is preliminary data.</text>
</comment>
<accession>A0A250VR89</accession>
<protein>
    <recommendedName>
        <fullName evidence="3">DNA-binding protein</fullName>
    </recommendedName>
</protein>
<evidence type="ECO:0000313" key="2">
    <source>
        <dbReference type="Proteomes" id="UP000217446"/>
    </source>
</evidence>
<dbReference type="Pfam" id="PF04237">
    <property type="entry name" value="YjbR"/>
    <property type="match status" value="1"/>
</dbReference>
<dbReference type="SUPFAM" id="SSF142906">
    <property type="entry name" value="YjbR-like"/>
    <property type="match status" value="1"/>
</dbReference>
<dbReference type="PANTHER" id="PTHR35145:SF1">
    <property type="entry name" value="CYTOPLASMIC PROTEIN"/>
    <property type="match status" value="1"/>
</dbReference>
<dbReference type="EMBL" id="BDQI01000028">
    <property type="protein sequence ID" value="GAX56743.1"/>
    <property type="molecule type" value="Genomic_DNA"/>
</dbReference>
<name>A0A250VR89_STROL</name>
<evidence type="ECO:0000313" key="1">
    <source>
        <dbReference type="EMBL" id="GAX56743.1"/>
    </source>
</evidence>
<dbReference type="Proteomes" id="UP000217446">
    <property type="component" value="Unassembled WGS sequence"/>
</dbReference>
<evidence type="ECO:0008006" key="3">
    <source>
        <dbReference type="Google" id="ProtNLM"/>
    </source>
</evidence>
<dbReference type="InterPro" id="IPR058532">
    <property type="entry name" value="YjbR/MT2646/Rv2570-like"/>
</dbReference>
<organism evidence="1 2">
    <name type="scientific">Streptomyces olivochromogenes</name>
    <dbReference type="NCBI Taxonomy" id="1963"/>
    <lineage>
        <taxon>Bacteria</taxon>
        <taxon>Bacillati</taxon>
        <taxon>Actinomycetota</taxon>
        <taxon>Actinomycetes</taxon>
        <taxon>Kitasatosporales</taxon>
        <taxon>Streptomycetaceae</taxon>
        <taxon>Streptomyces</taxon>
    </lineage>
</organism>
<dbReference type="RefSeq" id="WP_067382365.1">
    <property type="nucleotide sequence ID" value="NZ_BDQI01000028.1"/>
</dbReference>
<dbReference type="InterPro" id="IPR007351">
    <property type="entry name" value="YjbR"/>
</dbReference>
<reference evidence="2" key="1">
    <citation type="submission" date="2017-05" db="EMBL/GenBank/DDBJ databases">
        <title>Streptomyces olivochromogenes NBRC 3561 whole genome shotgun sequence.</title>
        <authorList>
            <person name="Dohra H."/>
            <person name="Kodani S."/>
        </authorList>
    </citation>
    <scope>NUCLEOTIDE SEQUENCE [LARGE SCALE GENOMIC DNA]</scope>
    <source>
        <strain evidence="2">NBRC 3561</strain>
    </source>
</reference>
<gene>
    <name evidence="1" type="ORF">SO3561_08311</name>
</gene>
<dbReference type="InterPro" id="IPR038056">
    <property type="entry name" value="YjbR-like_sf"/>
</dbReference>
<dbReference type="AlphaFoldDB" id="A0A250VR89"/>